<proteinExistence type="predicted"/>
<organism evidence="1 2">
    <name type="scientific">Planktothrix paucivesiculata PCC 9631</name>
    <dbReference type="NCBI Taxonomy" id="671071"/>
    <lineage>
        <taxon>Bacteria</taxon>
        <taxon>Bacillati</taxon>
        <taxon>Cyanobacteriota</taxon>
        <taxon>Cyanophyceae</taxon>
        <taxon>Oscillatoriophycideae</taxon>
        <taxon>Oscillatoriales</taxon>
        <taxon>Microcoleaceae</taxon>
        <taxon>Planktothrix</taxon>
    </lineage>
</organism>
<reference evidence="1" key="1">
    <citation type="submission" date="2019-10" db="EMBL/GenBank/DDBJ databases">
        <authorList>
            <consortium name="Genoscope - CEA"/>
            <person name="William W."/>
        </authorList>
    </citation>
    <scope>NUCLEOTIDE SEQUENCE [LARGE SCALE GENOMIC DNA]</scope>
    <source>
        <strain evidence="1">BBR_PRJEB10994</strain>
    </source>
</reference>
<dbReference type="EMBL" id="CZCS02000066">
    <property type="protein sequence ID" value="VXD15687.1"/>
    <property type="molecule type" value="Genomic_DNA"/>
</dbReference>
<gene>
    <name evidence="1" type="ORF">PL9631_1580003</name>
</gene>
<dbReference type="Proteomes" id="UP000182190">
    <property type="component" value="Unassembled WGS sequence"/>
</dbReference>
<dbReference type="AlphaFoldDB" id="A0A7Z9DYD6"/>
<sequence length="46" mass="5374">MDSRSTVATTSNEFSLIKPKNFEVFMKKLYIFSGVLEERLRDKAFV</sequence>
<evidence type="ECO:0000313" key="2">
    <source>
        <dbReference type="Proteomes" id="UP000182190"/>
    </source>
</evidence>
<evidence type="ECO:0000313" key="1">
    <source>
        <dbReference type="EMBL" id="VXD15687.1"/>
    </source>
</evidence>
<keyword evidence="2" id="KW-1185">Reference proteome</keyword>
<accession>A0A7Z9DYD6</accession>
<protein>
    <submittedName>
        <fullName evidence="1">Uncharacterized protein</fullName>
    </submittedName>
</protein>
<comment type="caution">
    <text evidence="1">The sequence shown here is derived from an EMBL/GenBank/DDBJ whole genome shotgun (WGS) entry which is preliminary data.</text>
</comment>
<name>A0A7Z9DYD6_9CYAN</name>